<evidence type="ECO:0000313" key="1">
    <source>
        <dbReference type="EMBL" id="MBK9797346.1"/>
    </source>
</evidence>
<gene>
    <name evidence="1" type="primary">fliB</name>
    <name evidence="1" type="ORF">IPP58_12790</name>
</gene>
<dbReference type="AlphaFoldDB" id="A0A9D7SIC1"/>
<dbReference type="NCBIfam" id="NF038110">
    <property type="entry name" value="Lys_methyl_FliB"/>
    <property type="match status" value="1"/>
</dbReference>
<organism evidence="1 2">
    <name type="scientific">Candidatus Geothrix skivensis</name>
    <dbReference type="NCBI Taxonomy" id="2954439"/>
    <lineage>
        <taxon>Bacteria</taxon>
        <taxon>Pseudomonadati</taxon>
        <taxon>Acidobacteriota</taxon>
        <taxon>Holophagae</taxon>
        <taxon>Holophagales</taxon>
        <taxon>Holophagaceae</taxon>
        <taxon>Geothrix</taxon>
    </lineage>
</organism>
<dbReference type="GO" id="GO:0008168">
    <property type="term" value="F:methyltransferase activity"/>
    <property type="evidence" value="ECO:0007669"/>
    <property type="project" value="UniProtKB-KW"/>
</dbReference>
<keyword evidence="1" id="KW-0489">Methyltransferase</keyword>
<proteinExistence type="predicted"/>
<dbReference type="EC" id="2.1.1.-" evidence="1"/>
<name>A0A9D7SIC1_9BACT</name>
<keyword evidence="1" id="KW-0966">Cell projection</keyword>
<reference evidence="1" key="1">
    <citation type="submission" date="2020-10" db="EMBL/GenBank/DDBJ databases">
        <title>Connecting structure to function with the recovery of over 1000 high-quality activated sludge metagenome-assembled genomes encoding full-length rRNA genes using long-read sequencing.</title>
        <authorList>
            <person name="Singleton C.M."/>
            <person name="Petriglieri F."/>
            <person name="Kristensen J.M."/>
            <person name="Kirkegaard R.H."/>
            <person name="Michaelsen T.Y."/>
            <person name="Andersen M.H."/>
            <person name="Karst S.M."/>
            <person name="Dueholm M.S."/>
            <person name="Nielsen P.H."/>
            <person name="Albertsen M."/>
        </authorList>
    </citation>
    <scope>NUCLEOTIDE SEQUENCE</scope>
    <source>
        <strain evidence="1">Skiv_18-Q3-R9-52_MAXAC.067</strain>
    </source>
</reference>
<accession>A0A9D7SIC1</accession>
<evidence type="ECO:0000313" key="2">
    <source>
        <dbReference type="Proteomes" id="UP000886657"/>
    </source>
</evidence>
<dbReference type="Proteomes" id="UP000886657">
    <property type="component" value="Unassembled WGS sequence"/>
</dbReference>
<dbReference type="GO" id="GO:0032259">
    <property type="term" value="P:methylation"/>
    <property type="evidence" value="ECO:0007669"/>
    <property type="project" value="UniProtKB-KW"/>
</dbReference>
<protein>
    <submittedName>
        <fullName evidence="1">Flagellin lysine-N-methylase</fullName>
        <ecNumber evidence="1">2.1.1.-</ecNumber>
    </submittedName>
</protein>
<comment type="caution">
    <text evidence="1">The sequence shown here is derived from an EMBL/GenBank/DDBJ whole genome shotgun (WGS) entry which is preliminary data.</text>
</comment>
<keyword evidence="1" id="KW-0282">Flagellum</keyword>
<dbReference type="EMBL" id="JADKIO010000009">
    <property type="protein sequence ID" value="MBK9797346.1"/>
    <property type="molecule type" value="Genomic_DNA"/>
</dbReference>
<keyword evidence="1" id="KW-0969">Cilium</keyword>
<keyword evidence="1" id="KW-0808">Transferase</keyword>
<sequence>MLSGNAMKKMITDTMLMPTYVSRFSCIGGECEDTCCAGWGITLDKDTFLRYQSSFDSVLRPLFTQHVKRYSKSKSNEDYGHIELGKDDCKSCPLLDEGKLCRIHERLGEKALSDTCSHYPRTVHRFGDLHQMTLDLSCPEAARLALLAEDAFDFVAEDRTISQGFITVVRPKEGIDLATMEEVRSLIVQILRSPDITLSNRLRVVGQFCERLDGLIRQRRFEDLPGLLGDMEQDLDSGAAMAPLAGFTALPEVQAQVSAPFLMAGLKAFQSPHVRRVLEEVAQGLGFREGLAPEGPALVRAYEVGRARLAPALAAVPWLLEHFVLNEVLRDLFPWAGESPKRQFAGLVIRHATARLLLVGRAASREGMLTPLQLAETLQVACRGFAHDRNLVRHSHQVLEESGWDNLERLYTLI</sequence>